<dbReference type="EMBL" id="BARV01021270">
    <property type="protein sequence ID" value="GAI21713.1"/>
    <property type="molecule type" value="Genomic_DNA"/>
</dbReference>
<feature type="non-terminal residue" evidence="3">
    <location>
        <position position="273"/>
    </location>
</feature>
<dbReference type="GO" id="GO:0006310">
    <property type="term" value="P:DNA recombination"/>
    <property type="evidence" value="ECO:0007669"/>
    <property type="project" value="UniProtKB-KW"/>
</dbReference>
<evidence type="ECO:0000256" key="1">
    <source>
        <dbReference type="ARBA" id="ARBA00023172"/>
    </source>
</evidence>
<dbReference type="GO" id="GO:0015074">
    <property type="term" value="P:DNA integration"/>
    <property type="evidence" value="ECO:0007669"/>
    <property type="project" value="InterPro"/>
</dbReference>
<dbReference type="CDD" id="cd00397">
    <property type="entry name" value="DNA_BRE_C"/>
    <property type="match status" value="1"/>
</dbReference>
<feature type="non-terminal residue" evidence="3">
    <location>
        <position position="1"/>
    </location>
</feature>
<feature type="domain" description="Tyr recombinase" evidence="2">
    <location>
        <begin position="16"/>
        <end position="195"/>
    </location>
</feature>
<organism evidence="3">
    <name type="scientific">marine sediment metagenome</name>
    <dbReference type="NCBI Taxonomy" id="412755"/>
    <lineage>
        <taxon>unclassified sequences</taxon>
        <taxon>metagenomes</taxon>
        <taxon>ecological metagenomes</taxon>
    </lineage>
</organism>
<name>X1LRI9_9ZZZZ</name>
<dbReference type="PANTHER" id="PTHR30349:SF87">
    <property type="entry name" value="TRANSPOSASE A"/>
    <property type="match status" value="1"/>
</dbReference>
<evidence type="ECO:0000313" key="3">
    <source>
        <dbReference type="EMBL" id="GAI21713.1"/>
    </source>
</evidence>
<dbReference type="AlphaFoldDB" id="X1LRI9"/>
<reference evidence="3" key="1">
    <citation type="journal article" date="2014" name="Front. Microbiol.">
        <title>High frequency of phylogenetically diverse reductive dehalogenase-homologous genes in deep subseafloor sedimentary metagenomes.</title>
        <authorList>
            <person name="Kawai M."/>
            <person name="Futagami T."/>
            <person name="Toyoda A."/>
            <person name="Takaki Y."/>
            <person name="Nishi S."/>
            <person name="Hori S."/>
            <person name="Arai W."/>
            <person name="Tsubouchi T."/>
            <person name="Morono Y."/>
            <person name="Uchiyama I."/>
            <person name="Ito T."/>
            <person name="Fujiyama A."/>
            <person name="Inagaki F."/>
            <person name="Takami H."/>
        </authorList>
    </citation>
    <scope>NUCLEOTIDE SEQUENCE</scope>
    <source>
        <strain evidence="3">Expedition CK06-06</strain>
    </source>
</reference>
<dbReference type="GO" id="GO:0003677">
    <property type="term" value="F:DNA binding"/>
    <property type="evidence" value="ECO:0007669"/>
    <property type="project" value="InterPro"/>
</dbReference>
<dbReference type="Pfam" id="PF00589">
    <property type="entry name" value="Phage_integrase"/>
    <property type="match status" value="1"/>
</dbReference>
<dbReference type="Gene3D" id="1.10.443.10">
    <property type="entry name" value="Intergrase catalytic core"/>
    <property type="match status" value="1"/>
</dbReference>
<dbReference type="InterPro" id="IPR002104">
    <property type="entry name" value="Integrase_catalytic"/>
</dbReference>
<dbReference type="InterPro" id="IPR011010">
    <property type="entry name" value="DNA_brk_join_enz"/>
</dbReference>
<comment type="caution">
    <text evidence="3">The sequence shown here is derived from an EMBL/GenBank/DDBJ whole genome shotgun (WGS) entry which is preliminary data.</text>
</comment>
<keyword evidence="1" id="KW-0233">DNA recombination</keyword>
<proteinExistence type="predicted"/>
<dbReference type="PROSITE" id="PS51898">
    <property type="entry name" value="TYR_RECOMBINASE"/>
    <property type="match status" value="1"/>
</dbReference>
<protein>
    <recommendedName>
        <fullName evidence="2">Tyr recombinase domain-containing protein</fullName>
    </recommendedName>
</protein>
<evidence type="ECO:0000259" key="2">
    <source>
        <dbReference type="PROSITE" id="PS51898"/>
    </source>
</evidence>
<sequence length="273" mass="31399">KKVRWIRTTKKRGNGKLPEHMLTEDDVEKLIGAARNPRNRAMISVMWETGTRPGEFLDAKVGDIEERKHGKKVMVDGKTGPRRLPLVSSVPHLNAWISQHPAGGDPRAPLWCRLDGHPRERIDYDYFRKLLREIAERAGVGKPMRPYQFRHSRATYLANWLTEAQMCEYFGWVQGSDRPRTYVHLSGRDIDLAYDRMHGFVPRDEGRPKLSPRECPRCGEMNGARGKFCYRCGLPLDFETAVRIQEDEKIAGALYDEGVEASGNIRRLVERMV</sequence>
<accession>X1LRI9</accession>
<dbReference type="SUPFAM" id="SSF56349">
    <property type="entry name" value="DNA breaking-rejoining enzymes"/>
    <property type="match status" value="1"/>
</dbReference>
<dbReference type="InterPro" id="IPR050090">
    <property type="entry name" value="Tyrosine_recombinase_XerCD"/>
</dbReference>
<dbReference type="PANTHER" id="PTHR30349">
    <property type="entry name" value="PHAGE INTEGRASE-RELATED"/>
    <property type="match status" value="1"/>
</dbReference>
<gene>
    <name evidence="3" type="ORF">S06H3_35275</name>
</gene>
<dbReference type="InterPro" id="IPR013762">
    <property type="entry name" value="Integrase-like_cat_sf"/>
</dbReference>